<dbReference type="Gene3D" id="3.40.710.10">
    <property type="entry name" value="DD-peptidase/beta-lactamase superfamily"/>
    <property type="match status" value="1"/>
</dbReference>
<reference evidence="2 3" key="1">
    <citation type="submission" date="2018-05" db="EMBL/GenBank/DDBJ databases">
        <title>Evolution of GPA BGCs.</title>
        <authorList>
            <person name="Waglechner N."/>
            <person name="Wright G.D."/>
        </authorList>
    </citation>
    <scope>NUCLEOTIDE SEQUENCE [LARGE SCALE GENOMIC DNA]</scope>
    <source>
        <strain evidence="2 3">DSM 5908</strain>
    </source>
</reference>
<accession>A0A428W8C2</accession>
<dbReference type="SUPFAM" id="SSF56601">
    <property type="entry name" value="beta-lactamase/transpeptidase-like"/>
    <property type="match status" value="1"/>
</dbReference>
<protein>
    <submittedName>
        <fullName evidence="2">EstA family serine hydrolase</fullName>
    </submittedName>
</protein>
<dbReference type="OrthoDB" id="3422781at2"/>
<dbReference type="EMBL" id="QHHU01000046">
    <property type="protein sequence ID" value="RSM39365.1"/>
    <property type="molecule type" value="Genomic_DNA"/>
</dbReference>
<feature type="domain" description="Beta-lactamase-related" evidence="1">
    <location>
        <begin position="23"/>
        <end position="374"/>
    </location>
</feature>
<dbReference type="InterPro" id="IPR012338">
    <property type="entry name" value="Beta-lactam/transpept-like"/>
</dbReference>
<dbReference type="InterPro" id="IPR052907">
    <property type="entry name" value="Beta-lactamase/esterase"/>
</dbReference>
<sequence length="388" mass="40890">MDSATATVHGECAPGFEPVREAFEENFRSRGELGAAFTATRHGEVVADLWGGWSGPDRARPWQAGTLANVWSTTKGMTAICAHKLADAGELDVDAPVAKYWPEFAAAGKSAIPVRWLLSHRAGLPGIGLDRPVQVEELYDWDLMTSLLAAQEPLYEPGSAGGYHALTYGWLVGEVVRRVAGQGIREFFAEQVAGPLGADFSIGLASDADLDRCATLVDPVMTEEMANALATAFAAAGPVAQAALMNPRVQGHDANEPAWRRAVMPALNGHGTARAIATIYTALADGSLLSPLALARARESQGKETDVILGLPNEWGLGFYLGSDARGFGPNPAAFGHDGLGGSTGGADPENGIAFGYTLNQLGPLIRDDPRKMALVTALYTCLEGRHA</sequence>
<dbReference type="RefSeq" id="WP_020645329.1">
    <property type="nucleotide sequence ID" value="NZ_QHHU01000046.1"/>
</dbReference>
<evidence type="ECO:0000313" key="3">
    <source>
        <dbReference type="Proteomes" id="UP000286716"/>
    </source>
</evidence>
<dbReference type="Pfam" id="PF00144">
    <property type="entry name" value="Beta-lactamase"/>
    <property type="match status" value="1"/>
</dbReference>
<proteinExistence type="predicted"/>
<evidence type="ECO:0000313" key="2">
    <source>
        <dbReference type="EMBL" id="RSM39365.1"/>
    </source>
</evidence>
<dbReference type="GO" id="GO:0016787">
    <property type="term" value="F:hydrolase activity"/>
    <property type="evidence" value="ECO:0007669"/>
    <property type="project" value="UniProtKB-KW"/>
</dbReference>
<evidence type="ECO:0000259" key="1">
    <source>
        <dbReference type="Pfam" id="PF00144"/>
    </source>
</evidence>
<gene>
    <name evidence="2" type="ORF">DMA12_30330</name>
</gene>
<dbReference type="Proteomes" id="UP000286716">
    <property type="component" value="Unassembled WGS sequence"/>
</dbReference>
<organism evidence="2 3">
    <name type="scientific">Amycolatopsis balhimycina DSM 5908</name>
    <dbReference type="NCBI Taxonomy" id="1081091"/>
    <lineage>
        <taxon>Bacteria</taxon>
        <taxon>Bacillati</taxon>
        <taxon>Actinomycetota</taxon>
        <taxon>Actinomycetes</taxon>
        <taxon>Pseudonocardiales</taxon>
        <taxon>Pseudonocardiaceae</taxon>
        <taxon>Amycolatopsis</taxon>
    </lineage>
</organism>
<name>A0A428W8C2_AMYBA</name>
<dbReference type="PANTHER" id="PTHR43319:SF3">
    <property type="entry name" value="BETA-LACTAMASE-RELATED DOMAIN-CONTAINING PROTEIN"/>
    <property type="match status" value="1"/>
</dbReference>
<dbReference type="AlphaFoldDB" id="A0A428W8C2"/>
<dbReference type="PANTHER" id="PTHR43319">
    <property type="entry name" value="BETA-LACTAMASE-RELATED"/>
    <property type="match status" value="1"/>
</dbReference>
<dbReference type="InterPro" id="IPR001466">
    <property type="entry name" value="Beta-lactam-related"/>
</dbReference>
<comment type="caution">
    <text evidence="2">The sequence shown here is derived from an EMBL/GenBank/DDBJ whole genome shotgun (WGS) entry which is preliminary data.</text>
</comment>
<keyword evidence="3" id="KW-1185">Reference proteome</keyword>
<keyword evidence="2" id="KW-0378">Hydrolase</keyword>